<name>A0ABT6PMC9_9PSEU</name>
<dbReference type="PANTHER" id="PTHR43537:SF5">
    <property type="entry name" value="UXU OPERON TRANSCRIPTIONAL REGULATOR"/>
    <property type="match status" value="1"/>
</dbReference>
<dbReference type="Gene3D" id="1.20.120.530">
    <property type="entry name" value="GntR ligand-binding domain-like"/>
    <property type="match status" value="1"/>
</dbReference>
<protein>
    <submittedName>
        <fullName evidence="5">FadR/GntR family transcriptional regulator</fullName>
    </submittedName>
</protein>
<dbReference type="Gene3D" id="1.10.10.10">
    <property type="entry name" value="Winged helix-like DNA-binding domain superfamily/Winged helix DNA-binding domain"/>
    <property type="match status" value="1"/>
</dbReference>
<dbReference type="EMBL" id="JASAOF010000005">
    <property type="protein sequence ID" value="MDI2029166.1"/>
    <property type="molecule type" value="Genomic_DNA"/>
</dbReference>
<evidence type="ECO:0000313" key="5">
    <source>
        <dbReference type="EMBL" id="MDI2029166.1"/>
    </source>
</evidence>
<organism evidence="5 6">
    <name type="scientific">Saccharopolyspora ipomoeae</name>
    <dbReference type="NCBI Taxonomy" id="3042027"/>
    <lineage>
        <taxon>Bacteria</taxon>
        <taxon>Bacillati</taxon>
        <taxon>Actinomycetota</taxon>
        <taxon>Actinomycetes</taxon>
        <taxon>Pseudonocardiales</taxon>
        <taxon>Pseudonocardiaceae</taxon>
        <taxon>Saccharopolyspora</taxon>
    </lineage>
</organism>
<dbReference type="Pfam" id="PF00392">
    <property type="entry name" value="GntR"/>
    <property type="match status" value="1"/>
</dbReference>
<dbReference type="PRINTS" id="PR00035">
    <property type="entry name" value="HTHGNTR"/>
</dbReference>
<keyword evidence="1" id="KW-0805">Transcription regulation</keyword>
<dbReference type="Proteomes" id="UP001237595">
    <property type="component" value="Unassembled WGS sequence"/>
</dbReference>
<keyword evidence="3" id="KW-0804">Transcription</keyword>
<evidence type="ECO:0000256" key="2">
    <source>
        <dbReference type="ARBA" id="ARBA00023125"/>
    </source>
</evidence>
<dbReference type="SMART" id="SM00345">
    <property type="entry name" value="HTH_GNTR"/>
    <property type="match status" value="1"/>
</dbReference>
<dbReference type="CDD" id="cd07377">
    <property type="entry name" value="WHTH_GntR"/>
    <property type="match status" value="1"/>
</dbReference>
<sequence length="221" mass="24007">MGSRTGGVRVSLPEELAEQLLGSIIDGTYPPGGALPSEPELAELFSMSRLTVREAVKALRVQNVVRVERGRGTYVNPPAEWTSLHPMIRAATSPGADPDVVGGVHEARRMLEAGIAELAALNRTESDLRELREQVRAMRASDDAGSRGAAHLAFHQTIVRATGNAFVPLLFEPFTRVLSGLPVETDREAITRHERLLAAIEARDPVAARRFMAAHLHFHAS</sequence>
<proteinExistence type="predicted"/>
<dbReference type="SUPFAM" id="SSF48008">
    <property type="entry name" value="GntR ligand-binding domain-like"/>
    <property type="match status" value="1"/>
</dbReference>
<gene>
    <name evidence="5" type="ORF">QFW96_11125</name>
</gene>
<dbReference type="InterPro" id="IPR011711">
    <property type="entry name" value="GntR_C"/>
</dbReference>
<dbReference type="RefSeq" id="WP_281455499.1">
    <property type="nucleotide sequence ID" value="NZ_JASAOF010000005.1"/>
</dbReference>
<evidence type="ECO:0000256" key="1">
    <source>
        <dbReference type="ARBA" id="ARBA00023015"/>
    </source>
</evidence>
<evidence type="ECO:0000259" key="4">
    <source>
        <dbReference type="PROSITE" id="PS50949"/>
    </source>
</evidence>
<evidence type="ECO:0000313" key="6">
    <source>
        <dbReference type="Proteomes" id="UP001237595"/>
    </source>
</evidence>
<dbReference type="InterPro" id="IPR008920">
    <property type="entry name" value="TF_FadR/GntR_C"/>
</dbReference>
<dbReference type="InterPro" id="IPR036390">
    <property type="entry name" value="WH_DNA-bd_sf"/>
</dbReference>
<reference evidence="5 6" key="1">
    <citation type="submission" date="2023-04" db="EMBL/GenBank/DDBJ databases">
        <title>Draft genome sequence of Saccharopolyspora sp. TS4A08 isolated from sweet potato rhizospheric soil.</title>
        <authorList>
            <person name="Suksaard P."/>
            <person name="Duangmal K."/>
        </authorList>
    </citation>
    <scope>NUCLEOTIDE SEQUENCE [LARGE SCALE GENOMIC DNA]</scope>
    <source>
        <strain evidence="5 6">TS4A08</strain>
    </source>
</reference>
<dbReference type="PANTHER" id="PTHR43537">
    <property type="entry name" value="TRANSCRIPTIONAL REGULATOR, GNTR FAMILY"/>
    <property type="match status" value="1"/>
</dbReference>
<comment type="caution">
    <text evidence="5">The sequence shown here is derived from an EMBL/GenBank/DDBJ whole genome shotgun (WGS) entry which is preliminary data.</text>
</comment>
<evidence type="ECO:0000256" key="3">
    <source>
        <dbReference type="ARBA" id="ARBA00023163"/>
    </source>
</evidence>
<dbReference type="InterPro" id="IPR036388">
    <property type="entry name" value="WH-like_DNA-bd_sf"/>
</dbReference>
<keyword evidence="2" id="KW-0238">DNA-binding</keyword>
<keyword evidence="6" id="KW-1185">Reference proteome</keyword>
<dbReference type="SMART" id="SM00895">
    <property type="entry name" value="FCD"/>
    <property type="match status" value="1"/>
</dbReference>
<dbReference type="InterPro" id="IPR000524">
    <property type="entry name" value="Tscrpt_reg_HTH_GntR"/>
</dbReference>
<dbReference type="SUPFAM" id="SSF46785">
    <property type="entry name" value="Winged helix' DNA-binding domain"/>
    <property type="match status" value="1"/>
</dbReference>
<dbReference type="Pfam" id="PF07729">
    <property type="entry name" value="FCD"/>
    <property type="match status" value="1"/>
</dbReference>
<accession>A0ABT6PMC9</accession>
<feature type="domain" description="HTH gntR-type" evidence="4">
    <location>
        <begin position="10"/>
        <end position="78"/>
    </location>
</feature>
<dbReference type="PROSITE" id="PS50949">
    <property type="entry name" value="HTH_GNTR"/>
    <property type="match status" value="1"/>
</dbReference>